<dbReference type="PANTHER" id="PTHR31310:SF11">
    <property type="entry name" value="INOSITOL PHOSPHORYLCERAMIDE SYNTHASE CATALYTIC SUBUNIT AUR1"/>
    <property type="match status" value="1"/>
</dbReference>
<dbReference type="InterPro" id="IPR052185">
    <property type="entry name" value="IPC_Synthase-Related"/>
</dbReference>
<evidence type="ECO:0000259" key="7">
    <source>
        <dbReference type="SMART" id="SM00014"/>
    </source>
</evidence>
<evidence type="ECO:0000256" key="3">
    <source>
        <dbReference type="ARBA" id="ARBA00022989"/>
    </source>
</evidence>
<feature type="domain" description="Phosphatidic acid phosphatase type 2/haloperoxidase" evidence="7">
    <location>
        <begin position="409"/>
        <end position="542"/>
    </location>
</feature>
<dbReference type="SMART" id="SM00014">
    <property type="entry name" value="acidPPc"/>
    <property type="match status" value="1"/>
</dbReference>
<keyword evidence="4 6" id="KW-0472">Membrane</keyword>
<sequence>MYLRREPLRDRPPKYRYHRCQQEPTCANPPACSSRVGGYTRLPCRRTFPSTARPVFFLPFLRPAYTHSDTQEPASLCAWCCLLAVPRGSLGTTGTTGTGLILAADHIHNHTLTYYPALPGFDSSCVECVLAIAPNCVCRHPSPKLLPTFSPTLQPRPQVPIPPPAGSLLVRSLARTISSEQAAAATATMQDINSFLSQAKPKLHIPHLQWPGALSIAIPEQFRPASSRSKRSRSKKPWRQHYRDSTSITKLQRSFNPLDGVRAIQRHRFGWLDIQYPALVGFMIFSLAIAPMPILVKIAVPVVSLLVCLMPATRQFFLPSMPIWIYLLYFFCSRFIPVEYRPHIWVKVLPALENVLYGANLSNILSAHTHPVLDLLAWLPYGIGHFGGPAVCSLAIFIFAAPSTTPVFAKSFGWLALIGVTLSLTFPCTPPWYEKEHGLEPARYGMPGSPAGLARVDQLFGVDMYTTSFTTAPVPFGAFPSLHAANATLEALFMSFCFPRGRAFFIMYVGWLWWATMYLNHHYAVDLVGGSLIATAIYYIARTRYLPRQQPEKRNRWEYEHVEIGEKPKTLDEEYGYIGLGGEYGMGLLERRSTHLSEDDEWTLGSSSSFSTSSSPRTSTTSPTLMSPTTPTEADFNHVTIPMNLNGQLIMDFDGRTWVLDGATHRQNQILMTRRLSSPFRGQLRTIASRSPSRRPSRRLAAALA</sequence>
<dbReference type="Gene3D" id="1.20.144.10">
    <property type="entry name" value="Phosphatidic acid phosphatase type 2/haloperoxidase"/>
    <property type="match status" value="1"/>
</dbReference>
<keyword evidence="3 6" id="KW-1133">Transmembrane helix</keyword>
<comment type="subcellular location">
    <subcellularLocation>
        <location evidence="1">Membrane</location>
        <topology evidence="1">Multi-pass membrane protein</topology>
    </subcellularLocation>
</comment>
<dbReference type="InterPro" id="IPR036938">
    <property type="entry name" value="PAP2/HPO_sf"/>
</dbReference>
<feature type="compositionally biased region" description="Low complexity" evidence="5">
    <location>
        <begin position="606"/>
        <end position="632"/>
    </location>
</feature>
<evidence type="ECO:0000256" key="1">
    <source>
        <dbReference type="ARBA" id="ARBA00004141"/>
    </source>
</evidence>
<feature type="region of interest" description="Disordered" evidence="5">
    <location>
        <begin position="599"/>
        <end position="635"/>
    </location>
</feature>
<reference evidence="8 9" key="1">
    <citation type="submission" date="2024-03" db="EMBL/GenBank/DDBJ databases">
        <title>A high-quality draft genome sequence of Diaporthe vaccinii, a causative agent of upright dieback and viscid rot disease in cranberry plants.</title>
        <authorList>
            <person name="Sarrasin M."/>
            <person name="Lang B.F."/>
            <person name="Burger G."/>
        </authorList>
    </citation>
    <scope>NUCLEOTIDE SEQUENCE [LARGE SCALE GENOMIC DNA]</scope>
    <source>
        <strain evidence="8 9">IS7</strain>
    </source>
</reference>
<feature type="transmembrane region" description="Helical" evidence="6">
    <location>
        <begin position="412"/>
        <end position="433"/>
    </location>
</feature>
<keyword evidence="2 6" id="KW-0812">Transmembrane</keyword>
<organism evidence="8 9">
    <name type="scientific">Diaporthe vaccinii</name>
    <dbReference type="NCBI Taxonomy" id="105482"/>
    <lineage>
        <taxon>Eukaryota</taxon>
        <taxon>Fungi</taxon>
        <taxon>Dikarya</taxon>
        <taxon>Ascomycota</taxon>
        <taxon>Pezizomycotina</taxon>
        <taxon>Sordariomycetes</taxon>
        <taxon>Sordariomycetidae</taxon>
        <taxon>Diaporthales</taxon>
        <taxon>Diaporthaceae</taxon>
        <taxon>Diaporthe</taxon>
        <taxon>Diaporthe eres species complex</taxon>
    </lineage>
</organism>
<name>A0ABR4DVA9_9PEZI</name>
<feature type="transmembrane region" description="Helical" evidence="6">
    <location>
        <begin position="523"/>
        <end position="541"/>
    </location>
</feature>
<dbReference type="Pfam" id="PF14378">
    <property type="entry name" value="PAP2_3"/>
    <property type="match status" value="1"/>
</dbReference>
<proteinExistence type="predicted"/>
<dbReference type="InterPro" id="IPR000326">
    <property type="entry name" value="PAP2/HPO"/>
</dbReference>
<dbReference type="SUPFAM" id="SSF48317">
    <property type="entry name" value="Acid phosphatase/Vanadium-dependent haloperoxidase"/>
    <property type="match status" value="1"/>
</dbReference>
<dbReference type="PANTHER" id="PTHR31310">
    <property type="match status" value="1"/>
</dbReference>
<evidence type="ECO:0000313" key="9">
    <source>
        <dbReference type="Proteomes" id="UP001600888"/>
    </source>
</evidence>
<comment type="caution">
    <text evidence="8">The sequence shown here is derived from an EMBL/GenBank/DDBJ whole genome shotgun (WGS) entry which is preliminary data.</text>
</comment>
<feature type="transmembrane region" description="Helical" evidence="6">
    <location>
        <begin position="316"/>
        <end position="332"/>
    </location>
</feature>
<dbReference type="CDD" id="cd03386">
    <property type="entry name" value="PAP2_Aur1_like"/>
    <property type="match status" value="1"/>
</dbReference>
<dbReference type="Proteomes" id="UP001600888">
    <property type="component" value="Unassembled WGS sequence"/>
</dbReference>
<feature type="transmembrane region" description="Helical" evidence="6">
    <location>
        <begin position="378"/>
        <end position="400"/>
    </location>
</feature>
<dbReference type="EMBL" id="JBAWTH010000159">
    <property type="protein sequence ID" value="KAL2274306.1"/>
    <property type="molecule type" value="Genomic_DNA"/>
</dbReference>
<evidence type="ECO:0000256" key="4">
    <source>
        <dbReference type="ARBA" id="ARBA00023136"/>
    </source>
</evidence>
<evidence type="ECO:0000313" key="8">
    <source>
        <dbReference type="EMBL" id="KAL2274306.1"/>
    </source>
</evidence>
<dbReference type="InterPro" id="IPR026841">
    <property type="entry name" value="Aur1/Ipt1"/>
</dbReference>
<evidence type="ECO:0000256" key="5">
    <source>
        <dbReference type="SAM" id="MobiDB-lite"/>
    </source>
</evidence>
<evidence type="ECO:0000256" key="2">
    <source>
        <dbReference type="ARBA" id="ARBA00022692"/>
    </source>
</evidence>
<protein>
    <recommendedName>
        <fullName evidence="7">Phosphatidic acid phosphatase type 2/haloperoxidase domain-containing protein</fullName>
    </recommendedName>
</protein>
<feature type="transmembrane region" description="Helical" evidence="6">
    <location>
        <begin position="491"/>
        <end position="511"/>
    </location>
</feature>
<accession>A0ABR4DVA9</accession>
<evidence type="ECO:0000256" key="6">
    <source>
        <dbReference type="SAM" id="Phobius"/>
    </source>
</evidence>
<keyword evidence="9" id="KW-1185">Reference proteome</keyword>
<gene>
    <name evidence="8" type="ORF">FJTKL_03297</name>
</gene>